<dbReference type="RefSeq" id="WP_074918546.1">
    <property type="nucleotide sequence ID" value="NZ_CP081135.1"/>
</dbReference>
<reference evidence="2 3" key="1">
    <citation type="journal article" date="2023" name="Int. J. Syst. Evol. Microbiol.">
        <title>Terrisporobacter hibernicus sp. nov., isolated from bovine faeces in Northern Ireland.</title>
        <authorList>
            <person name="Mitchell M."/>
            <person name="Nguyen S.V."/>
            <person name="Connor M."/>
            <person name="Fairley D.J."/>
            <person name="Donoghue O."/>
            <person name="Marshall H."/>
            <person name="Koolman L."/>
            <person name="McMullan G."/>
            <person name="Schaffer K.E."/>
            <person name="McGrath J.W."/>
            <person name="Fanning S."/>
        </authorList>
    </citation>
    <scope>NUCLEOTIDE SEQUENCE [LARGE SCALE GENOMIC DNA]</scope>
    <source>
        <strain evidence="2 3">MCA3</strain>
    </source>
</reference>
<keyword evidence="1" id="KW-1133">Transmembrane helix</keyword>
<evidence type="ECO:0000313" key="3">
    <source>
        <dbReference type="Proteomes" id="UP001198983"/>
    </source>
</evidence>
<gene>
    <name evidence="2" type="ORF">JW646_03560</name>
</gene>
<accession>A0AAX2ZH78</accession>
<keyword evidence="1" id="KW-0472">Membrane</keyword>
<dbReference type="EMBL" id="CP081135">
    <property type="protein sequence ID" value="UEL48542.1"/>
    <property type="molecule type" value="Genomic_DNA"/>
</dbReference>
<dbReference type="AlphaFoldDB" id="A0AAX2ZH78"/>
<name>A0AAX2ZH78_9FIRM</name>
<feature type="transmembrane region" description="Helical" evidence="1">
    <location>
        <begin position="238"/>
        <end position="257"/>
    </location>
</feature>
<proteinExistence type="predicted"/>
<dbReference type="Proteomes" id="UP001198983">
    <property type="component" value="Chromosome"/>
</dbReference>
<keyword evidence="1" id="KW-0812">Transmembrane</keyword>
<organism evidence="2 3">
    <name type="scientific">Terrisporobacter hibernicus</name>
    <dbReference type="NCBI Taxonomy" id="2813371"/>
    <lineage>
        <taxon>Bacteria</taxon>
        <taxon>Bacillati</taxon>
        <taxon>Bacillota</taxon>
        <taxon>Clostridia</taxon>
        <taxon>Peptostreptococcales</taxon>
        <taxon>Peptostreptococcaceae</taxon>
        <taxon>Terrisporobacter</taxon>
    </lineage>
</organism>
<evidence type="ECO:0000313" key="2">
    <source>
        <dbReference type="EMBL" id="UEL48542.1"/>
    </source>
</evidence>
<dbReference type="KEGG" id="tem:JW646_03560"/>
<keyword evidence="3" id="KW-1185">Reference proteome</keyword>
<protein>
    <submittedName>
        <fullName evidence="2">Uncharacterized protein</fullName>
    </submittedName>
</protein>
<feature type="transmembrane region" description="Helical" evidence="1">
    <location>
        <begin position="207"/>
        <end position="226"/>
    </location>
</feature>
<evidence type="ECO:0000256" key="1">
    <source>
        <dbReference type="SAM" id="Phobius"/>
    </source>
</evidence>
<sequence>MAKMLKSKYNSTGERCVDACLNYGELRYVNKDGSPIKIEIPCDKYEEAISDFLERIKEGLTVDPDIDPSKVLKRGTITYNQAKDISYEGRIKGIEIFAIDESIECEHILGISGSIEYALAIWNGDSKESALKKSIIRAVTVYGEDFIKELELTDIIGEDECSRFCDKINYLKKVNNLDLYKPLDVMIDDDIGEDDDLKTKKKLMKNIKTASLIGGLTLAIIIIQIITNGGTFKDNLYLFLPIFIISFAMSILVVFYLKISKYITEQYVKNKGQTIMEMFNEELERITYDNILTEKECKVILHNITKGEISKLLSEMKGSVNKKVSCNALVKNETRFILDERKSIILPSEIEVKKCMEKFMLSYKEKFSKEETIKTT</sequence>